<name>A0A8S3BD08_9BILA</name>
<accession>A0A8S3BD08</accession>
<dbReference type="Proteomes" id="UP000676336">
    <property type="component" value="Unassembled WGS sequence"/>
</dbReference>
<organism evidence="2 3">
    <name type="scientific">Rotaria magnacalcarata</name>
    <dbReference type="NCBI Taxonomy" id="392030"/>
    <lineage>
        <taxon>Eukaryota</taxon>
        <taxon>Metazoa</taxon>
        <taxon>Spiralia</taxon>
        <taxon>Gnathifera</taxon>
        <taxon>Rotifera</taxon>
        <taxon>Eurotatoria</taxon>
        <taxon>Bdelloidea</taxon>
        <taxon>Philodinida</taxon>
        <taxon>Philodinidae</taxon>
        <taxon>Rotaria</taxon>
    </lineage>
</organism>
<comment type="caution">
    <text evidence="2">The sequence shown here is derived from an EMBL/GenBank/DDBJ whole genome shotgun (WGS) entry which is preliminary data.</text>
</comment>
<evidence type="ECO:0000313" key="3">
    <source>
        <dbReference type="Proteomes" id="UP000676336"/>
    </source>
</evidence>
<dbReference type="AlphaFoldDB" id="A0A8S3BD08"/>
<protein>
    <submittedName>
        <fullName evidence="2">Uncharacterized protein</fullName>
    </submittedName>
</protein>
<evidence type="ECO:0000313" key="1">
    <source>
        <dbReference type="EMBL" id="CAF4809875.1"/>
    </source>
</evidence>
<proteinExistence type="predicted"/>
<dbReference type="EMBL" id="CAJOBI010151187">
    <property type="protein sequence ID" value="CAF4811463.1"/>
    <property type="molecule type" value="Genomic_DNA"/>
</dbReference>
<feature type="non-terminal residue" evidence="2">
    <location>
        <position position="1"/>
    </location>
</feature>
<sequence length="46" mass="5011">ESEVQYHRQSVQILEDLRKQFGLSKSSLNSTAAATASSTARTTQAL</sequence>
<dbReference type="EMBL" id="CAJOBI010150779">
    <property type="protein sequence ID" value="CAF4809875.1"/>
    <property type="molecule type" value="Genomic_DNA"/>
</dbReference>
<feature type="non-terminal residue" evidence="2">
    <location>
        <position position="46"/>
    </location>
</feature>
<evidence type="ECO:0000313" key="2">
    <source>
        <dbReference type="EMBL" id="CAF4811463.1"/>
    </source>
</evidence>
<reference evidence="2" key="1">
    <citation type="submission" date="2021-02" db="EMBL/GenBank/DDBJ databases">
        <authorList>
            <person name="Nowell W R."/>
        </authorList>
    </citation>
    <scope>NUCLEOTIDE SEQUENCE</scope>
</reference>
<gene>
    <name evidence="1" type="ORF">SMN809_LOCUS47547</name>
    <name evidence="2" type="ORF">SMN809_LOCUS47611</name>
</gene>